<feature type="region of interest" description="Disordered" evidence="1">
    <location>
        <begin position="87"/>
        <end position="112"/>
    </location>
</feature>
<dbReference type="Pfam" id="PF20554">
    <property type="entry name" value="DUF6766"/>
    <property type="match status" value="1"/>
</dbReference>
<gene>
    <name evidence="2" type="ORF">AVDCRST_MAG73-83</name>
</gene>
<evidence type="ECO:0000313" key="2">
    <source>
        <dbReference type="EMBL" id="CAA9519334.1"/>
    </source>
</evidence>
<dbReference type="InterPro" id="IPR046657">
    <property type="entry name" value="DUF6766"/>
</dbReference>
<dbReference type="EMBL" id="CADCWE010000006">
    <property type="protein sequence ID" value="CAA9519334.1"/>
    <property type="molecule type" value="Genomic_DNA"/>
</dbReference>
<name>A0A6J4TCR9_9BACT</name>
<proteinExistence type="predicted"/>
<accession>A0A6J4TCR9</accession>
<protein>
    <submittedName>
        <fullName evidence="2">Uncharacterized protein</fullName>
    </submittedName>
</protein>
<dbReference type="AlphaFoldDB" id="A0A6J4TCR9"/>
<reference evidence="2" key="1">
    <citation type="submission" date="2020-02" db="EMBL/GenBank/DDBJ databases">
        <authorList>
            <person name="Meier V. D."/>
        </authorList>
    </citation>
    <scope>NUCLEOTIDE SEQUENCE</scope>
    <source>
        <strain evidence="2">AVDCRST_MAG73</strain>
    </source>
</reference>
<evidence type="ECO:0000256" key="1">
    <source>
        <dbReference type="SAM" id="MobiDB-lite"/>
    </source>
</evidence>
<sequence length="221" mass="24343">MRRLLRDNGLSLVLLALFAGSMIGQSTSGWGVFNQDQADHGQAEIGYLAYLRTAHFVEAVFENWESEFLQMAVYVLLTAFLIQRGSAESKDPDQPDPPEADPDRARHDPNAPWPVRRGGVALTVYRHSLSLALALLFALSFWFHAAGGAREYSQEQMTHGGQPVSTGAYLGTAQFWFESFQNWQSEFLSIGALVVLSIFLRQQGSPESKPLGASHAKTGAE</sequence>
<organism evidence="2">
    <name type="scientific">uncultured Thermomicrobiales bacterium</name>
    <dbReference type="NCBI Taxonomy" id="1645740"/>
    <lineage>
        <taxon>Bacteria</taxon>
        <taxon>Pseudomonadati</taxon>
        <taxon>Thermomicrobiota</taxon>
        <taxon>Thermomicrobia</taxon>
        <taxon>Thermomicrobiales</taxon>
        <taxon>environmental samples</taxon>
    </lineage>
</organism>